<dbReference type="Gene3D" id="1.25.10.10">
    <property type="entry name" value="Leucine-rich Repeat Variant"/>
    <property type="match status" value="1"/>
</dbReference>
<evidence type="ECO:0000256" key="2">
    <source>
        <dbReference type="ARBA" id="ARBA00022448"/>
    </source>
</evidence>
<comment type="caution">
    <text evidence="4">The sequence shown here is derived from an EMBL/GenBank/DDBJ whole genome shotgun (WGS) entry which is preliminary data.</text>
</comment>
<organism evidence="4 5">
    <name type="scientific">Stentor coeruleus</name>
    <dbReference type="NCBI Taxonomy" id="5963"/>
    <lineage>
        <taxon>Eukaryota</taxon>
        <taxon>Sar</taxon>
        <taxon>Alveolata</taxon>
        <taxon>Ciliophora</taxon>
        <taxon>Postciliodesmatophora</taxon>
        <taxon>Heterotrichea</taxon>
        <taxon>Heterotrichida</taxon>
        <taxon>Stentoridae</taxon>
        <taxon>Stentor</taxon>
    </lineage>
</organism>
<keyword evidence="5" id="KW-1185">Reference proteome</keyword>
<dbReference type="PANTHER" id="PTHR23316">
    <property type="entry name" value="IMPORTIN ALPHA"/>
    <property type="match status" value="1"/>
</dbReference>
<evidence type="ECO:0000313" key="4">
    <source>
        <dbReference type="EMBL" id="OMJ81610.1"/>
    </source>
</evidence>
<comment type="similarity">
    <text evidence="1">Belongs to the importin alpha family.</text>
</comment>
<keyword evidence="2" id="KW-0813">Transport</keyword>
<keyword evidence="3" id="KW-0653">Protein transport</keyword>
<dbReference type="InterPro" id="IPR016024">
    <property type="entry name" value="ARM-type_fold"/>
</dbReference>
<name>A0A1R2BXT2_9CILI</name>
<evidence type="ECO:0008006" key="6">
    <source>
        <dbReference type="Google" id="ProtNLM"/>
    </source>
</evidence>
<evidence type="ECO:0000256" key="3">
    <source>
        <dbReference type="ARBA" id="ARBA00022927"/>
    </source>
</evidence>
<dbReference type="EMBL" id="MPUH01000373">
    <property type="protein sequence ID" value="OMJ81610.1"/>
    <property type="molecule type" value="Genomic_DNA"/>
</dbReference>
<evidence type="ECO:0000256" key="1">
    <source>
        <dbReference type="ARBA" id="ARBA00010394"/>
    </source>
</evidence>
<dbReference type="InterPro" id="IPR011989">
    <property type="entry name" value="ARM-like"/>
</dbReference>
<proteinExistence type="inferred from homology"/>
<evidence type="ECO:0000313" key="5">
    <source>
        <dbReference type="Proteomes" id="UP000187209"/>
    </source>
</evidence>
<reference evidence="4 5" key="1">
    <citation type="submission" date="2016-11" db="EMBL/GenBank/DDBJ databases">
        <title>The macronuclear genome of Stentor coeruleus: a giant cell with tiny introns.</title>
        <authorList>
            <person name="Slabodnick M."/>
            <person name="Ruby J.G."/>
            <person name="Reiff S.B."/>
            <person name="Swart E.C."/>
            <person name="Gosai S."/>
            <person name="Prabakaran S."/>
            <person name="Witkowska E."/>
            <person name="Larue G.E."/>
            <person name="Fisher S."/>
            <person name="Freeman R.M."/>
            <person name="Gunawardena J."/>
            <person name="Chu W."/>
            <person name="Stover N.A."/>
            <person name="Gregory B.D."/>
            <person name="Nowacki M."/>
            <person name="Derisi J."/>
            <person name="Roy S.W."/>
            <person name="Marshall W.F."/>
            <person name="Sood P."/>
        </authorList>
    </citation>
    <scope>NUCLEOTIDE SEQUENCE [LARGE SCALE GENOMIC DNA]</scope>
    <source>
        <strain evidence="4">WM001</strain>
    </source>
</reference>
<protein>
    <recommendedName>
        <fullName evidence="6">Importin subunit alpha</fullName>
    </recommendedName>
</protein>
<accession>A0A1R2BXT2</accession>
<sequence>MSFLTYGRIEQRKDNFMKGSTRDMMGKNGSFAVSLRKSKRQQAVKKYREEIEKNKIEDEDDDDERNNDVEIISLETIESLLNSMNQDNYLVNLGNIKYICRGERSYQLIPYPDLISRLILLLNNQYEDRISEIIMDIIISLTGGSPSTTFKAMNCLGYDCILYSLDPLRPLTSYKTLKALSNLAADSQRIRLKLIDIKAHEHILHFCQSSLSTPFLQVISKFFKDLLSENNIIPNEIFEVCLPLLKAFIHESDTTIIGNSLDAINSFCNENQTRIKLISTQDFLNIIRNLCTHTSMTIIEKAIVTIGNISYSNDYQTRFLVENNIFDLFCITIEASSGKVRKETAYAISNIISDGDFYIEKLIDHVLIDKIISKLEDNDSEVQREISYIMFNLSSKGQFRHFKALVDKMVFSYIRYPLLRNDSKTIFNNLSFICAVLESYKSNDCYEAIESMEDTQCIITIENLRKSFISSHYEKISKILSFFENDFSID</sequence>
<dbReference type="GO" id="GO:0015031">
    <property type="term" value="P:protein transport"/>
    <property type="evidence" value="ECO:0007669"/>
    <property type="project" value="UniProtKB-KW"/>
</dbReference>
<dbReference type="AlphaFoldDB" id="A0A1R2BXT2"/>
<dbReference type="Proteomes" id="UP000187209">
    <property type="component" value="Unassembled WGS sequence"/>
</dbReference>
<dbReference type="SUPFAM" id="SSF48371">
    <property type="entry name" value="ARM repeat"/>
    <property type="match status" value="1"/>
</dbReference>
<gene>
    <name evidence="4" type="ORF">SteCoe_17883</name>
</gene>